<dbReference type="EMBL" id="LCTW02000035">
    <property type="protein sequence ID" value="KXX81418.1"/>
    <property type="molecule type" value="Genomic_DNA"/>
</dbReference>
<reference evidence="1 2" key="1">
    <citation type="journal article" date="2016" name="Genome Announc.">
        <title>Genome Sequence of Madurella mycetomatis mm55, Isolated from a Human Mycetoma Case in Sudan.</title>
        <authorList>
            <person name="Smit S."/>
            <person name="Derks M.F."/>
            <person name="Bervoets S."/>
            <person name="Fahal A."/>
            <person name="van Leeuwen W."/>
            <person name="van Belkum A."/>
            <person name="van de Sande W.W."/>
        </authorList>
    </citation>
    <scope>NUCLEOTIDE SEQUENCE [LARGE SCALE GENOMIC DNA]</scope>
    <source>
        <strain evidence="2">mm55</strain>
    </source>
</reference>
<gene>
    <name evidence="1" type="ORF">MMYC01_202651</name>
</gene>
<dbReference type="VEuPathDB" id="FungiDB:MMYC01_202651"/>
<name>A0A175WCB5_9PEZI</name>
<comment type="caution">
    <text evidence="1">The sequence shown here is derived from an EMBL/GenBank/DDBJ whole genome shotgun (WGS) entry which is preliminary data.</text>
</comment>
<proteinExistence type="predicted"/>
<accession>A0A175WCB5</accession>
<keyword evidence="2" id="KW-1185">Reference proteome</keyword>
<protein>
    <submittedName>
        <fullName evidence="1">Uncharacterized protein</fullName>
    </submittedName>
</protein>
<evidence type="ECO:0000313" key="2">
    <source>
        <dbReference type="Proteomes" id="UP000078237"/>
    </source>
</evidence>
<sequence>MVGGMHAIRSAAAAGAGSRVLAEIDEANLDEILASLRKSFATATTTNENDGSTGNVPPAARTGLKSFPLGKLNDLANRHFRATQSAPLAVTGRHRELLYVLIATLIASPYEKALAIVDFEGRFDPMRLLATAPIECESSTSPTNSDRRPRPGVQRADLHHVHILRPARESFRNMADCLTSIEDYMLYGSHRSRCREWWGTVVIGGGLNPAGDVPAALSSQIAVTAGWKGWLRVDRPEVASFWGRSAEEAVAERDKRQAAVEGAGWMATSPWGSFVICKRDGS</sequence>
<dbReference type="STRING" id="100816.A0A175WCB5"/>
<dbReference type="OrthoDB" id="3596146at2759"/>
<dbReference type="AlphaFoldDB" id="A0A175WCB5"/>
<evidence type="ECO:0000313" key="1">
    <source>
        <dbReference type="EMBL" id="KXX81418.1"/>
    </source>
</evidence>
<dbReference type="Proteomes" id="UP000078237">
    <property type="component" value="Unassembled WGS sequence"/>
</dbReference>
<organism evidence="1 2">
    <name type="scientific">Madurella mycetomatis</name>
    <dbReference type="NCBI Taxonomy" id="100816"/>
    <lineage>
        <taxon>Eukaryota</taxon>
        <taxon>Fungi</taxon>
        <taxon>Dikarya</taxon>
        <taxon>Ascomycota</taxon>
        <taxon>Pezizomycotina</taxon>
        <taxon>Sordariomycetes</taxon>
        <taxon>Sordariomycetidae</taxon>
        <taxon>Sordariales</taxon>
        <taxon>Sordariales incertae sedis</taxon>
        <taxon>Madurella</taxon>
    </lineage>
</organism>